<dbReference type="SUPFAM" id="SSF49599">
    <property type="entry name" value="TRAF domain-like"/>
    <property type="match status" value="2"/>
</dbReference>
<name>A0AA87YYT0_FICCA</name>
<evidence type="ECO:0000313" key="2">
    <source>
        <dbReference type="EMBL" id="GMN26714.1"/>
    </source>
</evidence>
<sequence length="107" mass="12349">MKTEWGVAKFIDQKTFKNPSNGFLLNDKCTFGVELFIIQNTIKGKRLTVLEEQDEFTSKFKWRILMNPNGFKSRGRSNTAVISLQLDTSTLPPETEFLVNYTLRVIN</sequence>
<protein>
    <recommendedName>
        <fullName evidence="1">MATH domain-containing protein</fullName>
    </recommendedName>
</protein>
<dbReference type="InterPro" id="IPR002083">
    <property type="entry name" value="MATH/TRAF_dom"/>
</dbReference>
<dbReference type="PROSITE" id="PS50144">
    <property type="entry name" value="MATH"/>
    <property type="match status" value="1"/>
</dbReference>
<feature type="non-terminal residue" evidence="2">
    <location>
        <position position="107"/>
    </location>
</feature>
<dbReference type="PANTHER" id="PTHR46162:SF9">
    <property type="entry name" value="MATH DOMAIN-CONTAINING PROTEIN"/>
    <property type="match status" value="1"/>
</dbReference>
<dbReference type="PANTHER" id="PTHR46162">
    <property type="entry name" value="TRAF-LIKE FAMILY PROTEIN"/>
    <property type="match status" value="1"/>
</dbReference>
<dbReference type="Gene3D" id="2.60.210.10">
    <property type="entry name" value="Apoptosis, Tumor Necrosis Factor Receptor Associated Protein 2, Chain A"/>
    <property type="match status" value="2"/>
</dbReference>
<dbReference type="EMBL" id="BTGU01001629">
    <property type="protein sequence ID" value="GMN26714.1"/>
    <property type="molecule type" value="Genomic_DNA"/>
</dbReference>
<keyword evidence="3" id="KW-1185">Reference proteome</keyword>
<comment type="caution">
    <text evidence="2">The sequence shown here is derived from an EMBL/GenBank/DDBJ whole genome shotgun (WGS) entry which is preliminary data.</text>
</comment>
<dbReference type="AlphaFoldDB" id="A0AA87YYT0"/>
<evidence type="ECO:0000313" key="3">
    <source>
        <dbReference type="Proteomes" id="UP001187192"/>
    </source>
</evidence>
<organism evidence="2 3">
    <name type="scientific">Ficus carica</name>
    <name type="common">Common fig</name>
    <dbReference type="NCBI Taxonomy" id="3494"/>
    <lineage>
        <taxon>Eukaryota</taxon>
        <taxon>Viridiplantae</taxon>
        <taxon>Streptophyta</taxon>
        <taxon>Embryophyta</taxon>
        <taxon>Tracheophyta</taxon>
        <taxon>Spermatophyta</taxon>
        <taxon>Magnoliopsida</taxon>
        <taxon>eudicotyledons</taxon>
        <taxon>Gunneridae</taxon>
        <taxon>Pentapetalae</taxon>
        <taxon>rosids</taxon>
        <taxon>fabids</taxon>
        <taxon>Rosales</taxon>
        <taxon>Moraceae</taxon>
        <taxon>Ficeae</taxon>
        <taxon>Ficus</taxon>
    </lineage>
</organism>
<evidence type="ECO:0000259" key="1">
    <source>
        <dbReference type="PROSITE" id="PS50144"/>
    </source>
</evidence>
<accession>A0AA87YYT0</accession>
<proteinExistence type="predicted"/>
<dbReference type="InterPro" id="IPR008974">
    <property type="entry name" value="TRAF-like"/>
</dbReference>
<gene>
    <name evidence="2" type="ORF">TIFTF001_040898</name>
</gene>
<feature type="domain" description="MATH" evidence="1">
    <location>
        <begin position="1"/>
        <end position="35"/>
    </location>
</feature>
<dbReference type="Proteomes" id="UP001187192">
    <property type="component" value="Unassembled WGS sequence"/>
</dbReference>
<reference evidence="2" key="1">
    <citation type="submission" date="2023-07" db="EMBL/GenBank/DDBJ databases">
        <title>draft genome sequence of fig (Ficus carica).</title>
        <authorList>
            <person name="Takahashi T."/>
            <person name="Nishimura K."/>
        </authorList>
    </citation>
    <scope>NUCLEOTIDE SEQUENCE</scope>
</reference>